<keyword evidence="2" id="KW-1003">Cell membrane</keyword>
<comment type="subcellular location">
    <subcellularLocation>
        <location evidence="1">Cell membrane</location>
        <topology evidence="1">Multi-pass membrane protein</topology>
    </subcellularLocation>
</comment>
<evidence type="ECO:0000313" key="9">
    <source>
        <dbReference type="Proteomes" id="UP000252167"/>
    </source>
</evidence>
<keyword evidence="4 6" id="KW-1133">Transmembrane helix</keyword>
<dbReference type="EMBL" id="POAF01000002">
    <property type="protein sequence ID" value="RBM02724.1"/>
    <property type="molecule type" value="Genomic_DNA"/>
</dbReference>
<dbReference type="Pfam" id="PF07690">
    <property type="entry name" value="MFS_1"/>
    <property type="match status" value="1"/>
</dbReference>
<proteinExistence type="predicted"/>
<dbReference type="GO" id="GO:0005886">
    <property type="term" value="C:plasma membrane"/>
    <property type="evidence" value="ECO:0007669"/>
    <property type="project" value="UniProtKB-SubCell"/>
</dbReference>
<dbReference type="InterPro" id="IPR011701">
    <property type="entry name" value="MFS"/>
</dbReference>
<dbReference type="SUPFAM" id="SSF103473">
    <property type="entry name" value="MFS general substrate transporter"/>
    <property type="match status" value="1"/>
</dbReference>
<evidence type="ECO:0000256" key="6">
    <source>
        <dbReference type="SAM" id="Phobius"/>
    </source>
</evidence>
<reference evidence="8 9" key="1">
    <citation type="submission" date="2018-01" db="EMBL/GenBank/DDBJ databases">
        <title>Glutamicibacter soli strain NHPC-3 Whole genome sequence and assembly.</title>
        <authorList>
            <person name="Choudhury P."/>
            <person name="Gupta D."/>
            <person name="Sengupta K."/>
            <person name="Jawed A."/>
            <person name="Sultana N."/>
            <person name="Saha P."/>
        </authorList>
    </citation>
    <scope>NUCLEOTIDE SEQUENCE [LARGE SCALE GENOMIC DNA]</scope>
    <source>
        <strain evidence="8 9">NHPC-3</strain>
    </source>
</reference>
<evidence type="ECO:0000259" key="7">
    <source>
        <dbReference type="PROSITE" id="PS50850"/>
    </source>
</evidence>
<feature type="transmembrane region" description="Helical" evidence="6">
    <location>
        <begin position="169"/>
        <end position="187"/>
    </location>
</feature>
<feature type="transmembrane region" description="Helical" evidence="6">
    <location>
        <begin position="359"/>
        <end position="379"/>
    </location>
</feature>
<comment type="caution">
    <text evidence="8">The sequence shown here is derived from an EMBL/GenBank/DDBJ whole genome shotgun (WGS) entry which is preliminary data.</text>
</comment>
<keyword evidence="3 6" id="KW-0812">Transmembrane</keyword>
<feature type="transmembrane region" description="Helical" evidence="6">
    <location>
        <begin position="84"/>
        <end position="117"/>
    </location>
</feature>
<feature type="transmembrane region" description="Helical" evidence="6">
    <location>
        <begin position="385"/>
        <end position="405"/>
    </location>
</feature>
<dbReference type="RefSeq" id="WP_113606687.1">
    <property type="nucleotide sequence ID" value="NZ_POAF01000002.1"/>
</dbReference>
<feature type="transmembrane region" description="Helical" evidence="6">
    <location>
        <begin position="255"/>
        <end position="277"/>
    </location>
</feature>
<feature type="transmembrane region" description="Helical" evidence="6">
    <location>
        <begin position="45"/>
        <end position="64"/>
    </location>
</feature>
<dbReference type="PANTHER" id="PTHR23513">
    <property type="entry name" value="INTEGRAL MEMBRANE EFFLUX PROTEIN-RELATED"/>
    <property type="match status" value="1"/>
</dbReference>
<evidence type="ECO:0000256" key="4">
    <source>
        <dbReference type="ARBA" id="ARBA00022989"/>
    </source>
</evidence>
<dbReference type="Gene3D" id="1.20.1250.20">
    <property type="entry name" value="MFS general substrate transporter like domains"/>
    <property type="match status" value="1"/>
</dbReference>
<name>A0A365YL28_9MICC</name>
<dbReference type="PANTHER" id="PTHR23513:SF6">
    <property type="entry name" value="MAJOR FACILITATOR SUPERFAMILY ASSOCIATED DOMAIN-CONTAINING PROTEIN"/>
    <property type="match status" value="1"/>
</dbReference>
<keyword evidence="5 6" id="KW-0472">Membrane</keyword>
<feature type="transmembrane region" description="Helical" evidence="6">
    <location>
        <begin position="289"/>
        <end position="310"/>
    </location>
</feature>
<dbReference type="Proteomes" id="UP000252167">
    <property type="component" value="Unassembled WGS sequence"/>
</dbReference>
<keyword evidence="9" id="KW-1185">Reference proteome</keyword>
<evidence type="ECO:0000256" key="3">
    <source>
        <dbReference type="ARBA" id="ARBA00022692"/>
    </source>
</evidence>
<dbReference type="GO" id="GO:0022857">
    <property type="term" value="F:transmembrane transporter activity"/>
    <property type="evidence" value="ECO:0007669"/>
    <property type="project" value="InterPro"/>
</dbReference>
<sequence length="421" mass="42624">MPDLHKSQRMLLRSNAADAAGRNLGDFTVELLFISTLAADAFDMGLLNALGTLAFVAATLPAGYLVDRLGPLQVLRLGLGAKVALMGCLLILSAAGALSVALVLVLATLLGFCNVFSETSQAAAAPALADERTSMARLIARLAAADQALSIIIPAAAGTLFALLGAPPLLAAAAALLLAAFGTSCAVRGKTATRPTETEAVGSASRQGAFAAGLRYVWDSPVLKALTLSVAFSNFGLAIGSAVEGLFIINELGLGAAGFGLYAALGGLSGLAGALLAPRLAEKFTPRELALPTIAGQIVLSGVVLAAGFAAPPLAIILLVVHAAGWGVLILVFNVSMATWVAEITPEQLLGRVTSARRLFTFGVVPLGGLLGGGIGAVFGIRAALGAWVLANVLGLVCYLSLAMAGRRAQDPSVDEEVPEP</sequence>
<feature type="transmembrane region" description="Helical" evidence="6">
    <location>
        <begin position="225"/>
        <end position="249"/>
    </location>
</feature>
<gene>
    <name evidence="8" type="ORF">C1H84_04655</name>
</gene>
<feature type="domain" description="Major facilitator superfamily (MFS) profile" evidence="7">
    <location>
        <begin position="222"/>
        <end position="421"/>
    </location>
</feature>
<evidence type="ECO:0000256" key="2">
    <source>
        <dbReference type="ARBA" id="ARBA00022475"/>
    </source>
</evidence>
<protein>
    <recommendedName>
        <fullName evidence="7">Major facilitator superfamily (MFS) profile domain-containing protein</fullName>
    </recommendedName>
</protein>
<evidence type="ECO:0000313" key="8">
    <source>
        <dbReference type="EMBL" id="RBM02724.1"/>
    </source>
</evidence>
<organism evidence="8 9">
    <name type="scientific">Glutamicibacter soli</name>
    <dbReference type="NCBI Taxonomy" id="453836"/>
    <lineage>
        <taxon>Bacteria</taxon>
        <taxon>Bacillati</taxon>
        <taxon>Actinomycetota</taxon>
        <taxon>Actinomycetes</taxon>
        <taxon>Micrococcales</taxon>
        <taxon>Micrococcaceae</taxon>
        <taxon>Glutamicibacter</taxon>
    </lineage>
</organism>
<feature type="transmembrane region" description="Helical" evidence="6">
    <location>
        <begin position="316"/>
        <end position="338"/>
    </location>
</feature>
<evidence type="ECO:0000256" key="5">
    <source>
        <dbReference type="ARBA" id="ARBA00023136"/>
    </source>
</evidence>
<accession>A0A365YL28</accession>
<dbReference type="AlphaFoldDB" id="A0A365YL28"/>
<dbReference type="InterPro" id="IPR020846">
    <property type="entry name" value="MFS_dom"/>
</dbReference>
<dbReference type="PROSITE" id="PS50850">
    <property type="entry name" value="MFS"/>
    <property type="match status" value="1"/>
</dbReference>
<evidence type="ECO:0000256" key="1">
    <source>
        <dbReference type="ARBA" id="ARBA00004651"/>
    </source>
</evidence>
<dbReference type="InterPro" id="IPR036259">
    <property type="entry name" value="MFS_trans_sf"/>
</dbReference>